<feature type="non-terminal residue" evidence="1">
    <location>
        <position position="1"/>
    </location>
</feature>
<sequence length="1064" mass="114171">APPPAPAASPRSAKLISSLPPRLLKAVTTLLPPVSLFAGYALLPSPLPAAVFSAAAGGLGGVVARSYLSCKAYESAPRALAELLGSKPLGDLSASQVRAVQARYELSDAEFGSLQETMYANYLAAVLLDPAPSTSSVPELRALADLLELPGIAQGNAHARVAAKVYQKHCMWTSEADLADPQHPAHMTVGKFLYISDQVFKGEAPEAARYEMQRLSGVFGLGAAEVERRVKAVSSPFYAKALLSARGKKDAVTFDVLRRARKAVGVDEPTAERMHLGSYADEVKAQLGGGSAPGDMKFQAASRGELAKLRGALGLGDFEAQRCQESETIPAYRECIGQVLASAAEGASASSLVGRLAVRQSELDLSPEGAAAALKSSIKRYLNADFDRACGFVRVNNGPGVAEVVEEMRAFRKSAMDLLMKMDEEDATEEDIQAEFFGEPVGDSFSFSQTTKERTGAFEKYVSSLLQANDGLSLSADDRDAIDEVQILLGVSAFDATLIIKKVCSPVLKQALEKECAGWAKAGGLGDKAVIQGIVENLKISEDAFAEVKKGLYRSTLEEVQGVCSEAQRDGLAALQAFLDLDEARTRSMHAAVFGAEYQKAVEAALAKDAVDDAEREGLDKTADLLGLSAESANRIFQQSLSDEIGPKLQGLYKEFGKATEAEKSGKGGNPGDLDLSAVAENSLKYLDWVLAHNGVVETEDGVEMKEETKEVVKKEMVKKMVKKTREAERDSGSKDEDGKAVMEKFQEEYEEEVEEEIETKAQETVEVEVPKYAYSFPTNGIASSAINDEAADALYKNLVLTSVKSDGDLSKAIDEKKKLFSGALGLSEKQANKIDGAIGAMCFDQYFTSSMKDKSSMDQADFMFVAQIREKLDMTEAQIERLMAATSKNLLSKAVERVFASGTRIDPAAVLAVREQSAGLGIDLRKDLGVTDDRLSRLFKVEVAAGIEDGSISTESGSEKIAEIVEGLGMPLALGETMLEELVKVRANAIMRDVAADITRGNDERAIADLDLYLNYVAFVGGEQLVTVSGNEKQQICEVYKNAKFGQEGSAERQELLVASLAM</sequence>
<dbReference type="PANTHER" id="PTHR34935">
    <property type="entry name" value="PROTEIN TIC110, CHLOROPLASTIC"/>
    <property type="match status" value="1"/>
</dbReference>
<accession>A0ABQ6MN23</accession>
<evidence type="ECO:0000313" key="1">
    <source>
        <dbReference type="EMBL" id="GMI29462.1"/>
    </source>
</evidence>
<gene>
    <name evidence="1" type="ORF">TeGR_g11395</name>
</gene>
<dbReference type="Pfam" id="PF16940">
    <property type="entry name" value="Tic110"/>
    <property type="match status" value="1"/>
</dbReference>
<proteinExistence type="predicted"/>
<organism evidence="1 2">
    <name type="scientific">Tetraparma gracilis</name>
    <dbReference type="NCBI Taxonomy" id="2962635"/>
    <lineage>
        <taxon>Eukaryota</taxon>
        <taxon>Sar</taxon>
        <taxon>Stramenopiles</taxon>
        <taxon>Ochrophyta</taxon>
        <taxon>Bolidophyceae</taxon>
        <taxon>Parmales</taxon>
        <taxon>Triparmaceae</taxon>
        <taxon>Tetraparma</taxon>
    </lineage>
</organism>
<keyword evidence="2" id="KW-1185">Reference proteome</keyword>
<evidence type="ECO:0000313" key="2">
    <source>
        <dbReference type="Proteomes" id="UP001165060"/>
    </source>
</evidence>
<dbReference type="EMBL" id="BRYB01000402">
    <property type="protein sequence ID" value="GMI29462.1"/>
    <property type="molecule type" value="Genomic_DNA"/>
</dbReference>
<reference evidence="1 2" key="1">
    <citation type="journal article" date="2023" name="Commun. Biol.">
        <title>Genome analysis of Parmales, the sister group of diatoms, reveals the evolutionary specialization of diatoms from phago-mixotrophs to photoautotrophs.</title>
        <authorList>
            <person name="Ban H."/>
            <person name="Sato S."/>
            <person name="Yoshikawa S."/>
            <person name="Yamada K."/>
            <person name="Nakamura Y."/>
            <person name="Ichinomiya M."/>
            <person name="Sato N."/>
            <person name="Blanc-Mathieu R."/>
            <person name="Endo H."/>
            <person name="Kuwata A."/>
            <person name="Ogata H."/>
        </authorList>
    </citation>
    <scope>NUCLEOTIDE SEQUENCE [LARGE SCALE GENOMIC DNA]</scope>
</reference>
<name>A0ABQ6MN23_9STRA</name>
<comment type="caution">
    <text evidence="1">The sequence shown here is derived from an EMBL/GenBank/DDBJ whole genome shotgun (WGS) entry which is preliminary data.</text>
</comment>
<protein>
    <submittedName>
        <fullName evidence="1">Uncharacterized protein</fullName>
    </submittedName>
</protein>
<dbReference type="Proteomes" id="UP001165060">
    <property type="component" value="Unassembled WGS sequence"/>
</dbReference>
<dbReference type="PANTHER" id="PTHR34935:SF3">
    <property type="entry name" value="PROTEIN TIC110, CHLOROPLASTIC"/>
    <property type="match status" value="1"/>
</dbReference>
<dbReference type="InterPro" id="IPR031610">
    <property type="entry name" value="TIC110"/>
</dbReference>